<protein>
    <submittedName>
        <fullName evidence="1">Uncharacterized protein</fullName>
    </submittedName>
</protein>
<accession>A0A5B6WEJ5</accession>
<keyword evidence="2" id="KW-1185">Reference proteome</keyword>
<dbReference type="EMBL" id="SMMG02000003">
    <property type="protein sequence ID" value="KAA3479833.1"/>
    <property type="molecule type" value="Genomic_DNA"/>
</dbReference>
<gene>
    <name evidence="1" type="ORF">EPI10_020314</name>
</gene>
<proteinExistence type="predicted"/>
<dbReference type="AlphaFoldDB" id="A0A5B6WEJ5"/>
<comment type="caution">
    <text evidence="1">The sequence shown here is derived from an EMBL/GenBank/DDBJ whole genome shotgun (WGS) entry which is preliminary data.</text>
</comment>
<evidence type="ECO:0000313" key="1">
    <source>
        <dbReference type="EMBL" id="KAA3479833.1"/>
    </source>
</evidence>
<reference evidence="2" key="1">
    <citation type="journal article" date="2019" name="Plant Biotechnol. J.">
        <title>Genome sequencing of the Australian wild diploid species Gossypium australe highlights disease resistance and delayed gland morphogenesis.</title>
        <authorList>
            <person name="Cai Y."/>
            <person name="Cai X."/>
            <person name="Wang Q."/>
            <person name="Wang P."/>
            <person name="Zhang Y."/>
            <person name="Cai C."/>
            <person name="Xu Y."/>
            <person name="Wang K."/>
            <person name="Zhou Z."/>
            <person name="Wang C."/>
            <person name="Geng S."/>
            <person name="Li B."/>
            <person name="Dong Q."/>
            <person name="Hou Y."/>
            <person name="Wang H."/>
            <person name="Ai P."/>
            <person name="Liu Z."/>
            <person name="Yi F."/>
            <person name="Sun M."/>
            <person name="An G."/>
            <person name="Cheng J."/>
            <person name="Zhang Y."/>
            <person name="Shi Q."/>
            <person name="Xie Y."/>
            <person name="Shi X."/>
            <person name="Chang Y."/>
            <person name="Huang F."/>
            <person name="Chen Y."/>
            <person name="Hong S."/>
            <person name="Mi L."/>
            <person name="Sun Q."/>
            <person name="Zhang L."/>
            <person name="Zhou B."/>
            <person name="Peng R."/>
            <person name="Zhang X."/>
            <person name="Liu F."/>
        </authorList>
    </citation>
    <scope>NUCLEOTIDE SEQUENCE [LARGE SCALE GENOMIC DNA]</scope>
    <source>
        <strain evidence="2">cv. PA1801</strain>
    </source>
</reference>
<dbReference type="Proteomes" id="UP000325315">
    <property type="component" value="Unassembled WGS sequence"/>
</dbReference>
<organism evidence="1 2">
    <name type="scientific">Gossypium australe</name>
    <dbReference type="NCBI Taxonomy" id="47621"/>
    <lineage>
        <taxon>Eukaryota</taxon>
        <taxon>Viridiplantae</taxon>
        <taxon>Streptophyta</taxon>
        <taxon>Embryophyta</taxon>
        <taxon>Tracheophyta</taxon>
        <taxon>Spermatophyta</taxon>
        <taxon>Magnoliopsida</taxon>
        <taxon>eudicotyledons</taxon>
        <taxon>Gunneridae</taxon>
        <taxon>Pentapetalae</taxon>
        <taxon>rosids</taxon>
        <taxon>malvids</taxon>
        <taxon>Malvales</taxon>
        <taxon>Malvaceae</taxon>
        <taxon>Malvoideae</taxon>
        <taxon>Gossypium</taxon>
    </lineage>
</organism>
<sequence>MEKNRFELKGKLSLKFIRLYEILERLRNLGTRKFLCECSLEKSESGKGYLGKGEFHDGTISPSVW</sequence>
<name>A0A5B6WEJ5_9ROSI</name>
<evidence type="ECO:0000313" key="2">
    <source>
        <dbReference type="Proteomes" id="UP000325315"/>
    </source>
</evidence>